<name>A0A8S5NHS1_9CAUD</name>
<organism evidence="1">
    <name type="scientific">Siphoviridae sp. ctLmu1</name>
    <dbReference type="NCBI Taxonomy" id="2826253"/>
    <lineage>
        <taxon>Viruses</taxon>
        <taxon>Duplodnaviria</taxon>
        <taxon>Heunggongvirae</taxon>
        <taxon>Uroviricota</taxon>
        <taxon>Caudoviricetes</taxon>
    </lineage>
</organism>
<dbReference type="EMBL" id="BK015164">
    <property type="protein sequence ID" value="DAD93667.1"/>
    <property type="molecule type" value="Genomic_DNA"/>
</dbReference>
<accession>A0A8S5NHS1</accession>
<protein>
    <submittedName>
        <fullName evidence="1">Uncharacterized protein</fullName>
    </submittedName>
</protein>
<reference evidence="1" key="1">
    <citation type="journal article" date="2021" name="Proc. Natl. Acad. Sci. U.S.A.">
        <title>A Catalog of Tens of Thousands of Viruses from Human Metagenomes Reveals Hidden Associations with Chronic Diseases.</title>
        <authorList>
            <person name="Tisza M.J."/>
            <person name="Buck C.B."/>
        </authorList>
    </citation>
    <scope>NUCLEOTIDE SEQUENCE</scope>
    <source>
        <strain evidence="1">CtLmu1</strain>
    </source>
</reference>
<proteinExistence type="predicted"/>
<evidence type="ECO:0000313" key="1">
    <source>
        <dbReference type="EMBL" id="DAD93667.1"/>
    </source>
</evidence>
<sequence length="86" mass="10013">MTYTKINLYLDSGIPEALSNLWYGTDSSVVEIRDAVEDAKNGEDLLNRIQKMKLLRKFTLDRENEKRVRLKATDFCGNISYLEIIR</sequence>